<dbReference type="InterPro" id="IPR011109">
    <property type="entry name" value="DNA_bind_recombinase_dom"/>
</dbReference>
<dbReference type="InterPro" id="IPR050639">
    <property type="entry name" value="SSR_resolvase"/>
</dbReference>
<dbReference type="Pfam" id="PF00239">
    <property type="entry name" value="Resolvase"/>
    <property type="match status" value="1"/>
</dbReference>
<dbReference type="InterPro" id="IPR038109">
    <property type="entry name" value="DNA_bind_recomb_sf"/>
</dbReference>
<dbReference type="Gene3D" id="3.40.50.1390">
    <property type="entry name" value="Resolvase, N-terminal catalytic domain"/>
    <property type="match status" value="1"/>
</dbReference>
<accession>A0ABT5FJX1</accession>
<comment type="caution">
    <text evidence="4">The sequence shown here is derived from an EMBL/GenBank/DDBJ whole genome shotgun (WGS) entry which is preliminary data.</text>
</comment>
<proteinExistence type="predicted"/>
<evidence type="ECO:0000259" key="3">
    <source>
        <dbReference type="PROSITE" id="PS51736"/>
    </source>
</evidence>
<evidence type="ECO:0000313" key="5">
    <source>
        <dbReference type="Proteomes" id="UP001528411"/>
    </source>
</evidence>
<protein>
    <submittedName>
        <fullName evidence="4">Recombinase family protein</fullName>
    </submittedName>
</protein>
<dbReference type="InterPro" id="IPR006119">
    <property type="entry name" value="Resolv_N"/>
</dbReference>
<dbReference type="CDD" id="cd00338">
    <property type="entry name" value="Ser_Recombinase"/>
    <property type="match status" value="1"/>
</dbReference>
<sequence length="276" mass="32048">MRFSSQRQATGASFDRQMEAIHEWKDDHQEVEISGHSFEDLGLSGFKGEYLDNAFGRLLLAIKRRKIVSGDYILFEVVDRLGRLKKMDMVDILKQIVDAGVTIVTLDDRNEYNLEKLNNDQGLLASLVGKFEQAYNYSKVLSERIKHSWKRRKKIAKEGGFVKMRTPFWLDKEYKVIPEYASIIESIFEWYLLGDGQRLIHRRLTKNWPEIFGDGFRDEFLLKIKGNKSKIVNCGTIKKWLANKAVIGFWGDIPGVYEPVISEGLFYKVQNALREN</sequence>
<keyword evidence="2" id="KW-0233">DNA recombination</keyword>
<dbReference type="Proteomes" id="UP001528411">
    <property type="component" value="Unassembled WGS sequence"/>
</dbReference>
<dbReference type="PANTHER" id="PTHR30461">
    <property type="entry name" value="DNA-INVERTASE FROM LAMBDOID PROPHAGE"/>
    <property type="match status" value="1"/>
</dbReference>
<gene>
    <name evidence="4" type="ORF">PN838_25725</name>
</gene>
<dbReference type="PANTHER" id="PTHR30461:SF2">
    <property type="entry name" value="SERINE RECOMBINASE PINE-RELATED"/>
    <property type="match status" value="1"/>
</dbReference>
<evidence type="ECO:0000256" key="1">
    <source>
        <dbReference type="ARBA" id="ARBA00023125"/>
    </source>
</evidence>
<feature type="domain" description="Resolvase/invertase-type recombinase catalytic" evidence="3">
    <location>
        <begin position="1"/>
        <end position="156"/>
    </location>
</feature>
<keyword evidence="5" id="KW-1185">Reference proteome</keyword>
<dbReference type="SMART" id="SM00857">
    <property type="entry name" value="Resolvase"/>
    <property type="match status" value="1"/>
</dbReference>
<evidence type="ECO:0000313" key="4">
    <source>
        <dbReference type="EMBL" id="MDC2891496.1"/>
    </source>
</evidence>
<reference evidence="4 5" key="1">
    <citation type="submission" date="2023-01" db="EMBL/GenBank/DDBJ databases">
        <title>Psychrosphaera sp. nov., isolated from marine algae.</title>
        <authorList>
            <person name="Bayburt H."/>
            <person name="Choi B.J."/>
            <person name="Kim J.M."/>
            <person name="Choi D.G."/>
            <person name="Jeon C.O."/>
        </authorList>
    </citation>
    <scope>NUCLEOTIDE SEQUENCE [LARGE SCALE GENOMIC DNA]</scope>
    <source>
        <strain evidence="4 5">G1-22</strain>
    </source>
</reference>
<evidence type="ECO:0000256" key="2">
    <source>
        <dbReference type="ARBA" id="ARBA00023172"/>
    </source>
</evidence>
<dbReference type="Pfam" id="PF07508">
    <property type="entry name" value="Recombinase"/>
    <property type="match status" value="1"/>
</dbReference>
<dbReference type="SUPFAM" id="SSF53041">
    <property type="entry name" value="Resolvase-like"/>
    <property type="match status" value="1"/>
</dbReference>
<dbReference type="PROSITE" id="PS51736">
    <property type="entry name" value="RECOMBINASES_3"/>
    <property type="match status" value="1"/>
</dbReference>
<organism evidence="4 5">
    <name type="scientific">Psychrosphaera algicola</name>
    <dbReference type="NCBI Taxonomy" id="3023714"/>
    <lineage>
        <taxon>Bacteria</taxon>
        <taxon>Pseudomonadati</taxon>
        <taxon>Pseudomonadota</taxon>
        <taxon>Gammaproteobacteria</taxon>
        <taxon>Alteromonadales</taxon>
        <taxon>Pseudoalteromonadaceae</taxon>
        <taxon>Psychrosphaera</taxon>
    </lineage>
</organism>
<keyword evidence="1" id="KW-0238">DNA-binding</keyword>
<dbReference type="Gene3D" id="3.90.1750.20">
    <property type="entry name" value="Putative Large Serine Recombinase, Chain B, Domain 2"/>
    <property type="match status" value="1"/>
</dbReference>
<dbReference type="InterPro" id="IPR036162">
    <property type="entry name" value="Resolvase-like_N_sf"/>
</dbReference>
<dbReference type="EMBL" id="JAQOMS010000002">
    <property type="protein sequence ID" value="MDC2891496.1"/>
    <property type="molecule type" value="Genomic_DNA"/>
</dbReference>
<dbReference type="RefSeq" id="WP_272182713.1">
    <property type="nucleotide sequence ID" value="NZ_JAQOMS010000002.1"/>
</dbReference>
<name>A0ABT5FJX1_9GAMM</name>